<dbReference type="Proteomes" id="UP001165121">
    <property type="component" value="Unassembled WGS sequence"/>
</dbReference>
<feature type="compositionally biased region" description="Basic and acidic residues" evidence="1">
    <location>
        <begin position="219"/>
        <end position="230"/>
    </location>
</feature>
<dbReference type="OrthoDB" id="127803at2759"/>
<evidence type="ECO:0000313" key="2">
    <source>
        <dbReference type="EMBL" id="GMF64355.1"/>
    </source>
</evidence>
<feature type="compositionally biased region" description="Basic and acidic residues" evidence="1">
    <location>
        <begin position="93"/>
        <end position="109"/>
    </location>
</feature>
<feature type="compositionally biased region" description="Basic and acidic residues" evidence="1">
    <location>
        <begin position="36"/>
        <end position="47"/>
    </location>
</feature>
<keyword evidence="3" id="KW-1185">Reference proteome</keyword>
<comment type="caution">
    <text evidence="2">The sequence shown here is derived from an EMBL/GenBank/DDBJ whole genome shotgun (WGS) entry which is preliminary data.</text>
</comment>
<gene>
    <name evidence="2" type="ORF">Pfra01_002815000</name>
</gene>
<dbReference type="AlphaFoldDB" id="A0A9W7D9F9"/>
<evidence type="ECO:0000313" key="3">
    <source>
        <dbReference type="Proteomes" id="UP001165121"/>
    </source>
</evidence>
<dbReference type="EMBL" id="BSXT01007901">
    <property type="protein sequence ID" value="GMF64355.1"/>
    <property type="molecule type" value="Genomic_DNA"/>
</dbReference>
<organism evidence="2 3">
    <name type="scientific">Phytophthora fragariaefolia</name>
    <dbReference type="NCBI Taxonomy" id="1490495"/>
    <lineage>
        <taxon>Eukaryota</taxon>
        <taxon>Sar</taxon>
        <taxon>Stramenopiles</taxon>
        <taxon>Oomycota</taxon>
        <taxon>Peronosporomycetes</taxon>
        <taxon>Peronosporales</taxon>
        <taxon>Peronosporaceae</taxon>
        <taxon>Phytophthora</taxon>
    </lineage>
</organism>
<accession>A0A9W7D9F9</accession>
<feature type="region of interest" description="Disordered" evidence="1">
    <location>
        <begin position="1"/>
        <end position="148"/>
    </location>
</feature>
<protein>
    <submittedName>
        <fullName evidence="2">Unnamed protein product</fullName>
    </submittedName>
</protein>
<sequence>MVRVPGSSGDSGFHRESLEDVQVKIEQGDQASSELRLNDVRSTDRQSARRTYVGGTEADPDLADKPHLPPQVPSGTPVDLDVGQDPPRKQTKAGRERYGFADSMAKPERYISPSRKSTRGGGIQAKQVSTRVKMKAPDPEGEDPIQVAPSWSDEDLEYAFHQKELRDFLALDPVMLMLGLKQIGDLQGPLAPPQITKGKLDAVKGLMSLLKEASLAEGPGRRDPAEDRFSNARPRASHVHRLCSGATHSGNLHISATRTNGYIQVGHMQCGHHS</sequence>
<reference evidence="2" key="1">
    <citation type="submission" date="2023-04" db="EMBL/GenBank/DDBJ databases">
        <title>Phytophthora fragariaefolia NBRC 109709.</title>
        <authorList>
            <person name="Ichikawa N."/>
            <person name="Sato H."/>
            <person name="Tonouchi N."/>
        </authorList>
    </citation>
    <scope>NUCLEOTIDE SEQUENCE</scope>
    <source>
        <strain evidence="2">NBRC 109709</strain>
    </source>
</reference>
<proteinExistence type="predicted"/>
<feature type="region of interest" description="Disordered" evidence="1">
    <location>
        <begin position="215"/>
        <end position="234"/>
    </location>
</feature>
<feature type="compositionally biased region" description="Basic and acidic residues" evidence="1">
    <location>
        <begin position="12"/>
        <end position="27"/>
    </location>
</feature>
<name>A0A9W7D9F9_9STRA</name>
<evidence type="ECO:0000256" key="1">
    <source>
        <dbReference type="SAM" id="MobiDB-lite"/>
    </source>
</evidence>